<dbReference type="Proteomes" id="UP001251217">
    <property type="component" value="Unassembled WGS sequence"/>
</dbReference>
<keyword evidence="2" id="KW-1185">Reference proteome</keyword>
<protein>
    <submittedName>
        <fullName evidence="1">Uncharacterized protein</fullName>
    </submittedName>
</protein>
<comment type="caution">
    <text evidence="1">The sequence shown here is derived from an EMBL/GenBank/DDBJ whole genome shotgun (WGS) entry which is preliminary data.</text>
</comment>
<organism evidence="1 2">
    <name type="scientific">Nocardia kruczakiae</name>
    <dbReference type="NCBI Taxonomy" id="261477"/>
    <lineage>
        <taxon>Bacteria</taxon>
        <taxon>Bacillati</taxon>
        <taxon>Actinomycetota</taxon>
        <taxon>Actinomycetes</taxon>
        <taxon>Mycobacteriales</taxon>
        <taxon>Nocardiaceae</taxon>
        <taxon>Nocardia</taxon>
    </lineage>
</organism>
<accession>A0ABU1XLD1</accession>
<gene>
    <name evidence="1" type="ORF">J2W56_005127</name>
</gene>
<name>A0ABU1XLD1_9NOCA</name>
<evidence type="ECO:0000313" key="1">
    <source>
        <dbReference type="EMBL" id="MDR7171368.1"/>
    </source>
</evidence>
<proteinExistence type="predicted"/>
<reference evidence="1 2" key="1">
    <citation type="submission" date="2023-07" db="EMBL/GenBank/DDBJ databases">
        <title>Sorghum-associated microbial communities from plants grown in Nebraska, USA.</title>
        <authorList>
            <person name="Schachtman D."/>
        </authorList>
    </citation>
    <scope>NUCLEOTIDE SEQUENCE [LARGE SCALE GENOMIC DNA]</scope>
    <source>
        <strain evidence="1 2">4272</strain>
    </source>
</reference>
<evidence type="ECO:0000313" key="2">
    <source>
        <dbReference type="Proteomes" id="UP001251217"/>
    </source>
</evidence>
<sequence length="30" mass="3181">MGSFGLDVNAGFMAAIKWIELAFGIDLGVH</sequence>
<dbReference type="EMBL" id="JAVDWW010000008">
    <property type="protein sequence ID" value="MDR7171368.1"/>
    <property type="molecule type" value="Genomic_DNA"/>
</dbReference>